<protein>
    <submittedName>
        <fullName evidence="10">Putative chaperone</fullName>
    </submittedName>
</protein>
<reference evidence="10 11" key="1">
    <citation type="submission" date="2015-07" db="EMBL/GenBank/DDBJ databases">
        <title>ATOL: Assembling a taxonomically balanced genome-scale reconstruction of the evolutionary history of the Enterobacteriaceae.</title>
        <authorList>
            <person name="Plunkett G.III."/>
            <person name="Neeno-Eckwall E.C."/>
            <person name="Glasner J.D."/>
            <person name="Perna N.T."/>
        </authorList>
    </citation>
    <scope>NUCLEOTIDE SEQUENCE [LARGE SCALE GENOMIC DNA]</scope>
    <source>
        <strain evidence="10 11">ATCC 35017</strain>
    </source>
</reference>
<evidence type="ECO:0000256" key="7">
    <source>
        <dbReference type="ARBA" id="ARBA00023319"/>
    </source>
</evidence>
<dbReference type="EMBL" id="LGAA01000026">
    <property type="protein sequence ID" value="KPD01919.1"/>
    <property type="molecule type" value="Genomic_DNA"/>
</dbReference>
<organism evidence="10 11">
    <name type="scientific">Moellerella wisconsensis ATCC 35017</name>
    <dbReference type="NCBI Taxonomy" id="1354267"/>
    <lineage>
        <taxon>Bacteria</taxon>
        <taxon>Pseudomonadati</taxon>
        <taxon>Pseudomonadota</taxon>
        <taxon>Gammaproteobacteria</taxon>
        <taxon>Enterobacterales</taxon>
        <taxon>Morganellaceae</taxon>
        <taxon>Moellerella</taxon>
    </lineage>
</organism>
<dbReference type="PRINTS" id="PR00969">
    <property type="entry name" value="CHAPERONPILI"/>
</dbReference>
<comment type="caution">
    <text evidence="10">The sequence shown here is derived from an EMBL/GenBank/DDBJ whole genome shotgun (WGS) entry which is preliminary data.</text>
</comment>
<dbReference type="SUPFAM" id="SSF49584">
    <property type="entry name" value="Periplasmic chaperone C-domain"/>
    <property type="match status" value="1"/>
</dbReference>
<keyword evidence="6" id="KW-0143">Chaperone</keyword>
<keyword evidence="7" id="KW-0393">Immunoglobulin domain</keyword>
<accession>A0A0N0Z6P3</accession>
<feature type="domain" description="Pili assembly chaperone C-terminal" evidence="9">
    <location>
        <begin position="163"/>
        <end position="218"/>
    </location>
</feature>
<evidence type="ECO:0000256" key="3">
    <source>
        <dbReference type="ARBA" id="ARBA00022558"/>
    </source>
</evidence>
<dbReference type="InterPro" id="IPR001829">
    <property type="entry name" value="Pili_assmbl_chaperone_bac"/>
</dbReference>
<dbReference type="InterPro" id="IPR016148">
    <property type="entry name" value="Pili_assmbl_chaperone_C"/>
</dbReference>
<keyword evidence="5" id="KW-0574">Periplasm</keyword>
<dbReference type="Proteomes" id="UP000053226">
    <property type="component" value="Unassembled WGS sequence"/>
</dbReference>
<dbReference type="InterPro" id="IPR008962">
    <property type="entry name" value="PapD-like_sf"/>
</dbReference>
<dbReference type="PANTHER" id="PTHR30251:SF5">
    <property type="entry name" value="FIMBRIAL CHAPARONE PROTEIN"/>
    <property type="match status" value="1"/>
</dbReference>
<evidence type="ECO:0000256" key="1">
    <source>
        <dbReference type="ARBA" id="ARBA00004418"/>
    </source>
</evidence>
<dbReference type="GO" id="GO:0030288">
    <property type="term" value="C:outer membrane-bounded periplasmic space"/>
    <property type="evidence" value="ECO:0007669"/>
    <property type="project" value="InterPro"/>
</dbReference>
<dbReference type="SUPFAM" id="SSF49354">
    <property type="entry name" value="PapD-like"/>
    <property type="match status" value="1"/>
</dbReference>
<evidence type="ECO:0000259" key="8">
    <source>
        <dbReference type="Pfam" id="PF00345"/>
    </source>
</evidence>
<evidence type="ECO:0000256" key="2">
    <source>
        <dbReference type="ARBA" id="ARBA00007399"/>
    </source>
</evidence>
<keyword evidence="3" id="KW-1029">Fimbrium biogenesis</keyword>
<comment type="subcellular location">
    <subcellularLocation>
        <location evidence="1">Periplasm</location>
    </subcellularLocation>
</comment>
<gene>
    <name evidence="10" type="ORF">M992_2462</name>
</gene>
<comment type="similarity">
    <text evidence="2">Belongs to the periplasmic pilus chaperone family.</text>
</comment>
<keyword evidence="11" id="KW-1185">Reference proteome</keyword>
<dbReference type="PANTHER" id="PTHR30251">
    <property type="entry name" value="PILUS ASSEMBLY CHAPERONE"/>
    <property type="match status" value="1"/>
</dbReference>
<dbReference type="InterPro" id="IPR013783">
    <property type="entry name" value="Ig-like_fold"/>
</dbReference>
<evidence type="ECO:0000256" key="6">
    <source>
        <dbReference type="ARBA" id="ARBA00023186"/>
    </source>
</evidence>
<evidence type="ECO:0000259" key="9">
    <source>
        <dbReference type="Pfam" id="PF02753"/>
    </source>
</evidence>
<dbReference type="RefSeq" id="WP_053908847.1">
    <property type="nucleotide sequence ID" value="NZ_CAWMUS010000026.1"/>
</dbReference>
<evidence type="ECO:0000256" key="5">
    <source>
        <dbReference type="ARBA" id="ARBA00022764"/>
    </source>
</evidence>
<dbReference type="Pfam" id="PF02753">
    <property type="entry name" value="PapD_C"/>
    <property type="match status" value="1"/>
</dbReference>
<dbReference type="InterPro" id="IPR036316">
    <property type="entry name" value="Pili_assmbl_chap_C_dom_sf"/>
</dbReference>
<dbReference type="OrthoDB" id="9131059at2"/>
<dbReference type="GO" id="GO:0071555">
    <property type="term" value="P:cell wall organization"/>
    <property type="evidence" value="ECO:0007669"/>
    <property type="project" value="InterPro"/>
</dbReference>
<name>A0A0N0Z6P3_9GAMM</name>
<keyword evidence="4" id="KW-0732">Signal</keyword>
<dbReference type="InterPro" id="IPR050643">
    <property type="entry name" value="Periplasmic_pilus_chap"/>
</dbReference>
<feature type="domain" description="Pili assembly chaperone N-terminal" evidence="8">
    <location>
        <begin position="22"/>
        <end position="138"/>
    </location>
</feature>
<dbReference type="InterPro" id="IPR016147">
    <property type="entry name" value="Pili_assmbl_chaperone_N"/>
</dbReference>
<evidence type="ECO:0000313" key="11">
    <source>
        <dbReference type="Proteomes" id="UP000053226"/>
    </source>
</evidence>
<dbReference type="AlphaFoldDB" id="A0A0N0Z6P3"/>
<sequence length="237" mass="27372">MIIRTVILFLFSSVVSYCYASINVDRTRIIFEQKTDAISMTLSNNAEHPYLAQAWIENEKGEKSSEYFVVIPPIQRIEANSKNQIKILKSVSHKLLSEDQESLFYLKIKEIPPKPIEGNIIQIALQSQLKIFYRPTNILTQQDQSWLKEITVIYANKTLTLINPTAYYINIADVIDKNGEIIIDVGYNMLAPFSSKEFILTSQLSDKFQIGYIDDYGALRLFTYLYENKRYSLQNEG</sequence>
<evidence type="ECO:0000256" key="4">
    <source>
        <dbReference type="ARBA" id="ARBA00022729"/>
    </source>
</evidence>
<proteinExistence type="inferred from homology"/>
<dbReference type="Gene3D" id="2.60.40.10">
    <property type="entry name" value="Immunoglobulins"/>
    <property type="match status" value="2"/>
</dbReference>
<evidence type="ECO:0000313" key="10">
    <source>
        <dbReference type="EMBL" id="KPD01919.1"/>
    </source>
</evidence>
<dbReference type="Pfam" id="PF00345">
    <property type="entry name" value="PapD_N"/>
    <property type="match status" value="1"/>
</dbReference>